<feature type="compositionally biased region" description="Polar residues" evidence="1">
    <location>
        <begin position="211"/>
        <end position="220"/>
    </location>
</feature>
<dbReference type="EMBL" id="KI669570">
    <property type="protein sequence ID" value="ETN15424.1"/>
    <property type="molecule type" value="Genomic_DNA"/>
</dbReference>
<evidence type="ECO:0000313" key="3">
    <source>
        <dbReference type="Proteomes" id="UP000018817"/>
    </source>
</evidence>
<accession>W2QSF3</accession>
<dbReference type="AlphaFoldDB" id="W2QSF3"/>
<reference evidence="2 3" key="2">
    <citation type="submission" date="2013-11" db="EMBL/GenBank/DDBJ databases">
        <title>The Genome Sequence of Phytophthora parasitica INRA-310.</title>
        <authorList>
            <consortium name="The Broad Institute Genomics Platform"/>
            <person name="Russ C."/>
            <person name="Tyler B."/>
            <person name="Panabieres F."/>
            <person name="Shan W."/>
            <person name="Tripathy S."/>
            <person name="Grunwald N."/>
            <person name="Machado M."/>
            <person name="Johnson C.S."/>
            <person name="Arredondo F."/>
            <person name="Hong C."/>
            <person name="Coffey M."/>
            <person name="Young S.K."/>
            <person name="Zeng Q."/>
            <person name="Gargeya S."/>
            <person name="Fitzgerald M."/>
            <person name="Abouelleil A."/>
            <person name="Alvarado L."/>
            <person name="Chapman S.B."/>
            <person name="Gainer-Dewar J."/>
            <person name="Goldberg J."/>
            <person name="Griggs A."/>
            <person name="Gujja S."/>
            <person name="Hansen M."/>
            <person name="Howarth C."/>
            <person name="Imamovic A."/>
            <person name="Ireland A."/>
            <person name="Larimer J."/>
            <person name="McCowan C."/>
            <person name="Murphy C."/>
            <person name="Pearson M."/>
            <person name="Poon T.W."/>
            <person name="Priest M."/>
            <person name="Roberts A."/>
            <person name="Saif S."/>
            <person name="Shea T."/>
            <person name="Sykes S."/>
            <person name="Wortman J."/>
            <person name="Nusbaum C."/>
            <person name="Birren B."/>
        </authorList>
    </citation>
    <scope>NUCLEOTIDE SEQUENCE [LARGE SCALE GENOMIC DNA]</scope>
    <source>
        <strain evidence="2 3">INRA-310</strain>
    </source>
</reference>
<evidence type="ECO:0000256" key="1">
    <source>
        <dbReference type="SAM" id="MobiDB-lite"/>
    </source>
</evidence>
<dbReference type="GeneID" id="20190537"/>
<name>W2QSF3_PHYN3</name>
<dbReference type="Proteomes" id="UP000018817">
    <property type="component" value="Unassembled WGS sequence"/>
</dbReference>
<feature type="region of interest" description="Disordered" evidence="1">
    <location>
        <begin position="197"/>
        <end position="220"/>
    </location>
</feature>
<reference evidence="3" key="1">
    <citation type="submission" date="2011-12" db="EMBL/GenBank/DDBJ databases">
        <authorList>
            <consortium name="The Broad Institute Genome Sequencing Platform"/>
            <person name="Russ C."/>
            <person name="Tyler B."/>
            <person name="Panabieres F."/>
            <person name="Shan W."/>
            <person name="Tripathy S."/>
            <person name="Grunwald N."/>
            <person name="Machado M."/>
            <person name="Young S.K."/>
            <person name="Zeng Q."/>
            <person name="Gargeya S."/>
            <person name="Fitzgerald M."/>
            <person name="Haas B."/>
            <person name="Abouelleil A."/>
            <person name="Alvarado L."/>
            <person name="Arachchi H.M."/>
            <person name="Berlin A."/>
            <person name="Chapman S.B."/>
            <person name="Gearin G."/>
            <person name="Goldberg J."/>
            <person name="Griggs A."/>
            <person name="Gujja S."/>
            <person name="Hansen M."/>
            <person name="Heiman D."/>
            <person name="Howarth C."/>
            <person name="Larimer J."/>
            <person name="Lui A."/>
            <person name="MacDonald P.J.P."/>
            <person name="McCowen C."/>
            <person name="Montmayeur A."/>
            <person name="Murphy C."/>
            <person name="Neiman D."/>
            <person name="Pearson M."/>
            <person name="Priest M."/>
            <person name="Roberts A."/>
            <person name="Saif S."/>
            <person name="Shea T."/>
            <person name="Sisk P."/>
            <person name="Stolte C."/>
            <person name="Sykes S."/>
            <person name="Wortman J."/>
            <person name="Nusbaum C."/>
            <person name="Birren B."/>
        </authorList>
    </citation>
    <scope>NUCLEOTIDE SEQUENCE [LARGE SCALE GENOMIC DNA]</scope>
    <source>
        <strain evidence="3">INRA-310</strain>
    </source>
</reference>
<evidence type="ECO:0000313" key="2">
    <source>
        <dbReference type="EMBL" id="ETN15424.1"/>
    </source>
</evidence>
<sequence length="220" mass="24076">MVELIPHANFGRPVPISSPKSEWLSVDKQYSRIEIRTSPTPQAFANSSVLVLLGYAELVGDRDRSLDWEPQGIAQSGFSGTGHQQATTQYALAFCVFSCRFARENDLTQTASSRSYPKGLDCALVHMNRISIAGTTFQKPLPSSSTTILPVMVDLREGDWSELLASIDWFRSKPVVEPGSASSVRIYSNEPLHTAKEPSAAAAPNWPDLLPTSTNMSMTD</sequence>
<organism evidence="2 3">
    <name type="scientific">Phytophthora nicotianae (strain INRA-310)</name>
    <name type="common">Phytophthora parasitica</name>
    <dbReference type="NCBI Taxonomy" id="761204"/>
    <lineage>
        <taxon>Eukaryota</taxon>
        <taxon>Sar</taxon>
        <taxon>Stramenopiles</taxon>
        <taxon>Oomycota</taxon>
        <taxon>Peronosporomycetes</taxon>
        <taxon>Peronosporales</taxon>
        <taxon>Peronosporaceae</taxon>
        <taxon>Phytophthora</taxon>
    </lineage>
</organism>
<gene>
    <name evidence="2" type="ORF">PPTG_21938</name>
</gene>
<protein>
    <submittedName>
        <fullName evidence="2">Uncharacterized protein</fullName>
    </submittedName>
</protein>
<dbReference type="RefSeq" id="XP_008899354.1">
    <property type="nucleotide sequence ID" value="XM_008901106.1"/>
</dbReference>
<dbReference type="VEuPathDB" id="FungiDB:PPTG_21938"/>
<proteinExistence type="predicted"/>